<dbReference type="AlphaFoldDB" id="A0A517PA42"/>
<evidence type="ECO:0000256" key="2">
    <source>
        <dbReference type="ARBA" id="ARBA00006706"/>
    </source>
</evidence>
<sequence>MSLVSHDTADTLDRSGTVPHGDSPGKRLVSRLNDEPKAPAAPAKPQATSRFTDDDVAPQKRTKRKSTSHLKAVPGTLADREALKEAAAEFTKTLDLRQRMNKRQLEAHGRTLLEQMGLDEKYLGFAAVMIGNAVWRTQFLATPFERRLLLLPHCLKHAEGCPAEYDEFGLDCEKCGACSIADYKVTAEKLGYKVLVAEGSPIVLKIIVSGYVDGILGVACLNVLEKAIDKVLVAGVPSYAVPLHSGDCKNTTLDESWIWEVLDRYEPLTGPGRDSYVPLMRKAEGLFEAETLDGLVPPPSTTGFRAVRQTAEVAREFLAHGGKRFRPFITLAAHDAMTGGKALTATAEDIEVPASVARAAIAIEAFHKASLAHDDIQDDDEHRYGKPALHVSHGVGRAINFGDWLIGLGYRLLANTADPADGGSPQVSAELTAAMADAHQKLCDGQGAEMAWRAAVSDSTDDLALEPLDALQVYALKTAPAFEAAMLAGLRLAGEVPQETRDAVSTFARQAGAGFQIRNDLADWRGDADNKLAAGGDAAALRPTVLLALALKRASREEREAVAAWLSSHDAPALNVGRLRRLFERHDVFSTAETLIERCRERAVAVAETVEPAPLRDLLLFLSDTLLADDEPVPVKTEHLTTLPIVTVG</sequence>
<proteinExistence type="inferred from homology"/>
<dbReference type="Pfam" id="PF01976">
    <property type="entry name" value="DUF116"/>
    <property type="match status" value="1"/>
</dbReference>
<evidence type="ECO:0000313" key="8">
    <source>
        <dbReference type="Proteomes" id="UP000318741"/>
    </source>
</evidence>
<evidence type="ECO:0000256" key="6">
    <source>
        <dbReference type="SAM" id="MobiDB-lite"/>
    </source>
</evidence>
<evidence type="ECO:0000256" key="4">
    <source>
        <dbReference type="ARBA" id="ARBA00022723"/>
    </source>
</evidence>
<dbReference type="Pfam" id="PF00348">
    <property type="entry name" value="polyprenyl_synt"/>
    <property type="match status" value="1"/>
</dbReference>
<feature type="region of interest" description="Disordered" evidence="6">
    <location>
        <begin position="1"/>
        <end position="71"/>
    </location>
</feature>
<keyword evidence="4" id="KW-0479">Metal-binding</keyword>
<comment type="cofactor">
    <cofactor evidence="1">
        <name>Mg(2+)</name>
        <dbReference type="ChEBI" id="CHEBI:18420"/>
    </cofactor>
</comment>
<evidence type="ECO:0000256" key="1">
    <source>
        <dbReference type="ARBA" id="ARBA00001946"/>
    </source>
</evidence>
<dbReference type="GO" id="GO:0004337">
    <property type="term" value="F:(2E,6E)-farnesyl diphosphate synthase activity"/>
    <property type="evidence" value="ECO:0007669"/>
    <property type="project" value="UniProtKB-EC"/>
</dbReference>
<keyword evidence="3 7" id="KW-0808">Transferase</keyword>
<keyword evidence="8" id="KW-1185">Reference proteome</keyword>
<accession>A0A517PA42</accession>
<evidence type="ECO:0000256" key="3">
    <source>
        <dbReference type="ARBA" id="ARBA00022679"/>
    </source>
</evidence>
<dbReference type="EC" id="2.5.1.10" evidence="7"/>
<dbReference type="CDD" id="cd00867">
    <property type="entry name" value="Trans_IPPS"/>
    <property type="match status" value="1"/>
</dbReference>
<dbReference type="InterPro" id="IPR002829">
    <property type="entry name" value="DUF116"/>
</dbReference>
<evidence type="ECO:0000256" key="5">
    <source>
        <dbReference type="ARBA" id="ARBA00022842"/>
    </source>
</evidence>
<keyword evidence="5" id="KW-0460">Magnesium</keyword>
<name>A0A517PA42_9PLAN</name>
<evidence type="ECO:0000313" key="7">
    <source>
        <dbReference type="EMBL" id="QDT16243.1"/>
    </source>
</evidence>
<organism evidence="7 8">
    <name type="scientific">Alienimonas californiensis</name>
    <dbReference type="NCBI Taxonomy" id="2527989"/>
    <lineage>
        <taxon>Bacteria</taxon>
        <taxon>Pseudomonadati</taxon>
        <taxon>Planctomycetota</taxon>
        <taxon>Planctomycetia</taxon>
        <taxon>Planctomycetales</taxon>
        <taxon>Planctomycetaceae</taxon>
        <taxon>Alienimonas</taxon>
    </lineage>
</organism>
<dbReference type="KEGG" id="acaf:CA12_23430"/>
<dbReference type="SFLD" id="SFLDS00005">
    <property type="entry name" value="Isoprenoid_Synthase_Type_I"/>
    <property type="match status" value="1"/>
</dbReference>
<gene>
    <name evidence="7" type="ORF">CA12_23430</name>
</gene>
<comment type="similarity">
    <text evidence="2">Belongs to the FPP/GGPP synthase family.</text>
</comment>
<dbReference type="PANTHER" id="PTHR12001">
    <property type="entry name" value="GERANYLGERANYL PYROPHOSPHATE SYNTHASE"/>
    <property type="match status" value="1"/>
</dbReference>
<dbReference type="PANTHER" id="PTHR12001:SF69">
    <property type="entry name" value="ALL TRANS-POLYPRENYL-DIPHOSPHATE SYNTHASE PDSS1"/>
    <property type="match status" value="1"/>
</dbReference>
<dbReference type="Gene3D" id="1.10.600.10">
    <property type="entry name" value="Farnesyl Diphosphate Synthase"/>
    <property type="match status" value="1"/>
</dbReference>
<dbReference type="Proteomes" id="UP000318741">
    <property type="component" value="Chromosome"/>
</dbReference>
<reference evidence="7 8" key="1">
    <citation type="submission" date="2019-02" db="EMBL/GenBank/DDBJ databases">
        <title>Deep-cultivation of Planctomycetes and their phenomic and genomic characterization uncovers novel biology.</title>
        <authorList>
            <person name="Wiegand S."/>
            <person name="Jogler M."/>
            <person name="Boedeker C."/>
            <person name="Pinto D."/>
            <person name="Vollmers J."/>
            <person name="Rivas-Marin E."/>
            <person name="Kohn T."/>
            <person name="Peeters S.H."/>
            <person name="Heuer A."/>
            <person name="Rast P."/>
            <person name="Oberbeckmann S."/>
            <person name="Bunk B."/>
            <person name="Jeske O."/>
            <person name="Meyerdierks A."/>
            <person name="Storesund J.E."/>
            <person name="Kallscheuer N."/>
            <person name="Luecker S."/>
            <person name="Lage O.M."/>
            <person name="Pohl T."/>
            <person name="Merkel B.J."/>
            <person name="Hornburger P."/>
            <person name="Mueller R.-W."/>
            <person name="Bruemmer F."/>
            <person name="Labrenz M."/>
            <person name="Spormann A.M."/>
            <person name="Op den Camp H."/>
            <person name="Overmann J."/>
            <person name="Amann R."/>
            <person name="Jetten M.S.M."/>
            <person name="Mascher T."/>
            <person name="Medema M.H."/>
            <person name="Devos D.P."/>
            <person name="Kaster A.-K."/>
            <person name="Ovreas L."/>
            <person name="Rohde M."/>
            <person name="Galperin M.Y."/>
            <person name="Jogler C."/>
        </authorList>
    </citation>
    <scope>NUCLEOTIDE SEQUENCE [LARGE SCALE GENOMIC DNA]</scope>
    <source>
        <strain evidence="7 8">CA12</strain>
    </source>
</reference>
<dbReference type="RefSeq" id="WP_242687862.1">
    <property type="nucleotide sequence ID" value="NZ_CP036265.1"/>
</dbReference>
<protein>
    <submittedName>
        <fullName evidence="7">(2E,6E)-farnesyl diphosphate synthase</fullName>
        <ecNumber evidence="7">2.5.1.10</ecNumber>
    </submittedName>
</protein>
<dbReference type="InterPro" id="IPR000092">
    <property type="entry name" value="Polyprenyl_synt"/>
</dbReference>
<dbReference type="GO" id="GO:0008299">
    <property type="term" value="P:isoprenoid biosynthetic process"/>
    <property type="evidence" value="ECO:0007669"/>
    <property type="project" value="InterPro"/>
</dbReference>
<dbReference type="EMBL" id="CP036265">
    <property type="protein sequence ID" value="QDT16243.1"/>
    <property type="molecule type" value="Genomic_DNA"/>
</dbReference>
<dbReference type="GO" id="GO:0046872">
    <property type="term" value="F:metal ion binding"/>
    <property type="evidence" value="ECO:0007669"/>
    <property type="project" value="UniProtKB-KW"/>
</dbReference>
<dbReference type="SUPFAM" id="SSF48576">
    <property type="entry name" value="Terpenoid synthases"/>
    <property type="match status" value="1"/>
</dbReference>
<dbReference type="InterPro" id="IPR008949">
    <property type="entry name" value="Isoprenoid_synthase_dom_sf"/>
</dbReference>